<reference evidence="4" key="1">
    <citation type="submission" date="2015-10" db="EMBL/GenBank/DDBJ databases">
        <authorList>
            <person name="Gilbert D.G."/>
        </authorList>
    </citation>
    <scope>NUCLEOTIDE SEQUENCE</scope>
</reference>
<dbReference type="InterPro" id="IPR011766">
    <property type="entry name" value="TPP_enzyme_TPP-bd"/>
</dbReference>
<name>A0A160VCN8_9ZZZZ</name>
<evidence type="ECO:0000313" key="4">
    <source>
        <dbReference type="EMBL" id="CUV05986.1"/>
    </source>
</evidence>
<dbReference type="AlphaFoldDB" id="A0A160VCN8"/>
<evidence type="ECO:0000256" key="1">
    <source>
        <dbReference type="ARBA" id="ARBA00022793"/>
    </source>
</evidence>
<keyword evidence="4" id="KW-0436">Ligase</keyword>
<dbReference type="GO" id="GO:0016831">
    <property type="term" value="F:carboxy-lyase activity"/>
    <property type="evidence" value="ECO:0007669"/>
    <property type="project" value="UniProtKB-KW"/>
</dbReference>
<dbReference type="InterPro" id="IPR051818">
    <property type="entry name" value="TPP_dependent_decarboxylase"/>
</dbReference>
<gene>
    <name evidence="4" type="ORF">MGWOODY_Clf99</name>
</gene>
<keyword evidence="2" id="KW-0456">Lyase</keyword>
<evidence type="ECO:0000256" key="2">
    <source>
        <dbReference type="ARBA" id="ARBA00023239"/>
    </source>
</evidence>
<dbReference type="EMBL" id="FAXA01000477">
    <property type="protein sequence ID" value="CUV05986.1"/>
    <property type="molecule type" value="Genomic_DNA"/>
</dbReference>
<dbReference type="PANTHER" id="PTHR42818:SF1">
    <property type="entry name" value="SULFOPYRUVATE DECARBOXYLASE"/>
    <property type="match status" value="1"/>
</dbReference>
<dbReference type="PANTHER" id="PTHR42818">
    <property type="entry name" value="SULFOPYRUVATE DECARBOXYLASE SUBUNIT ALPHA"/>
    <property type="match status" value="1"/>
</dbReference>
<dbReference type="Pfam" id="PF02775">
    <property type="entry name" value="TPP_enzyme_C"/>
    <property type="match status" value="1"/>
</dbReference>
<sequence>MFDSADMFRAFQPHREKAIVVVTGTAGRDWRDISDNESRDLSFQGAMGQTNTAALGFALAQPNEKVVLFDSEGSLQMNMGVLGTVAGKKPKNFFHFLMDNECYATTGGQPVPNASEINYAGMAREAGYKKTFEFDNLEEFTNNIELIMKEEGPVFVAMKMIPKIENEPIGRRVRKPQRSRAETIKVLQSELGITLK</sequence>
<feature type="domain" description="Thiamine pyrophosphate enzyme TPP-binding" evidence="3">
    <location>
        <begin position="43"/>
        <end position="157"/>
    </location>
</feature>
<accession>A0A160VCN8</accession>
<organism evidence="4">
    <name type="scientific">hydrothermal vent metagenome</name>
    <dbReference type="NCBI Taxonomy" id="652676"/>
    <lineage>
        <taxon>unclassified sequences</taxon>
        <taxon>metagenomes</taxon>
        <taxon>ecological metagenomes</taxon>
    </lineage>
</organism>
<proteinExistence type="predicted"/>
<dbReference type="InterPro" id="IPR029061">
    <property type="entry name" value="THDP-binding"/>
</dbReference>
<dbReference type="GO" id="GO:0030976">
    <property type="term" value="F:thiamine pyrophosphate binding"/>
    <property type="evidence" value="ECO:0007669"/>
    <property type="project" value="InterPro"/>
</dbReference>
<dbReference type="GO" id="GO:0016874">
    <property type="term" value="F:ligase activity"/>
    <property type="evidence" value="ECO:0007669"/>
    <property type="project" value="UniProtKB-KW"/>
</dbReference>
<keyword evidence="1" id="KW-0210">Decarboxylase</keyword>
<keyword evidence="4" id="KW-0670">Pyruvate</keyword>
<dbReference type="SUPFAM" id="SSF52518">
    <property type="entry name" value="Thiamin diphosphate-binding fold (THDP-binding)"/>
    <property type="match status" value="1"/>
</dbReference>
<dbReference type="Gene3D" id="3.40.50.970">
    <property type="match status" value="1"/>
</dbReference>
<protein>
    <submittedName>
        <fullName evidence="4">Thiamine pyrophosphate-requiring enzymes [acetolactate synthase, pyruvate dehydrogenase (Cytochrome), glyoxylate carboligase, phosphonopyruvate decarboxylase]</fullName>
    </submittedName>
</protein>
<evidence type="ECO:0000259" key="3">
    <source>
        <dbReference type="Pfam" id="PF02775"/>
    </source>
</evidence>